<dbReference type="SUPFAM" id="SSF46785">
    <property type="entry name" value="Winged helix' DNA-binding domain"/>
    <property type="match status" value="1"/>
</dbReference>
<dbReference type="PROSITE" id="PS51000">
    <property type="entry name" value="HTH_DEOR_2"/>
    <property type="match status" value="1"/>
</dbReference>
<name>A0A0C7QMV0_PARSO</name>
<protein>
    <submittedName>
        <fullName evidence="4">Helix-turn-helix type 11 domain-containing protein</fullName>
    </submittedName>
</protein>
<sequence>MRLIELFFLLLKSDRLSTREIAQHFNVSVKTIQRDLDKLTVLGIPVIIHRGINGGVEIEKTYSLKKGVLNNNEFNFAMLALYIGNHLVKNDIFENLIKKILLVSGEKAKSEIKDFEKYIVLDITDKKLDLEGNFHSEIIYCIKYKKVIEVYIDSNVYMVNPIKYVLKDNGLHLYAKLDDRFILIPINKIKTINVKDQVFNEELTDYINNKANIEIL</sequence>
<dbReference type="InterPro" id="IPR001034">
    <property type="entry name" value="DeoR_HTH"/>
</dbReference>
<organism evidence="4 5">
    <name type="scientific">Paraclostridium sordellii</name>
    <name type="common">Clostridium sordellii</name>
    <dbReference type="NCBI Taxonomy" id="1505"/>
    <lineage>
        <taxon>Bacteria</taxon>
        <taxon>Bacillati</taxon>
        <taxon>Bacillota</taxon>
        <taxon>Clostridia</taxon>
        <taxon>Peptostreptococcales</taxon>
        <taxon>Peptostreptococcaceae</taxon>
        <taxon>Paraclostridium</taxon>
    </lineage>
</organism>
<dbReference type="EMBL" id="CEKZ01000022">
    <property type="protein sequence ID" value="CEQ04866.1"/>
    <property type="molecule type" value="Genomic_DNA"/>
</dbReference>
<dbReference type="Gene3D" id="1.10.10.10">
    <property type="entry name" value="Winged helix-like DNA-binding domain superfamily/Winged helix DNA-binding domain"/>
    <property type="match status" value="1"/>
</dbReference>
<dbReference type="RefSeq" id="WP_055336994.1">
    <property type="nucleotide sequence ID" value="NZ_CDNF01000031.1"/>
</dbReference>
<keyword evidence="2" id="KW-0804">Transcription</keyword>
<gene>
    <name evidence="4" type="ORF">R28058_25831</name>
</gene>
<evidence type="ECO:0000313" key="5">
    <source>
        <dbReference type="Proteomes" id="UP000049127"/>
    </source>
</evidence>
<dbReference type="AlphaFoldDB" id="A0A0C7QMV0"/>
<dbReference type="Proteomes" id="UP000049127">
    <property type="component" value="Unassembled WGS sequence"/>
</dbReference>
<dbReference type="InterPro" id="IPR036388">
    <property type="entry name" value="WH-like_DNA-bd_sf"/>
</dbReference>
<dbReference type="Pfam" id="PF08279">
    <property type="entry name" value="HTH_11"/>
    <property type="match status" value="1"/>
</dbReference>
<evidence type="ECO:0000259" key="3">
    <source>
        <dbReference type="PROSITE" id="PS51000"/>
    </source>
</evidence>
<dbReference type="OrthoDB" id="9815009at2"/>
<dbReference type="InterPro" id="IPR036390">
    <property type="entry name" value="WH_DNA-bd_sf"/>
</dbReference>
<feature type="domain" description="HTH deoR-type" evidence="3">
    <location>
        <begin position="1"/>
        <end position="54"/>
    </location>
</feature>
<evidence type="ECO:0000256" key="1">
    <source>
        <dbReference type="ARBA" id="ARBA00023015"/>
    </source>
</evidence>
<evidence type="ECO:0000256" key="2">
    <source>
        <dbReference type="ARBA" id="ARBA00023163"/>
    </source>
</evidence>
<dbReference type="GO" id="GO:0003700">
    <property type="term" value="F:DNA-binding transcription factor activity"/>
    <property type="evidence" value="ECO:0007669"/>
    <property type="project" value="InterPro"/>
</dbReference>
<proteinExistence type="predicted"/>
<keyword evidence="1" id="KW-0805">Transcription regulation</keyword>
<reference evidence="5" key="1">
    <citation type="submission" date="2015-01" db="EMBL/GenBank/DDBJ databases">
        <authorList>
            <person name="Aslett M.A."/>
            <person name="De Silva N."/>
        </authorList>
    </citation>
    <scope>NUCLEOTIDE SEQUENCE [LARGE SCALE GENOMIC DNA]</scope>
    <source>
        <strain evidence="5">R28058</strain>
    </source>
</reference>
<dbReference type="SMART" id="SM00420">
    <property type="entry name" value="HTH_DEOR"/>
    <property type="match status" value="1"/>
</dbReference>
<accession>A0A0C7QMV0</accession>
<dbReference type="InterPro" id="IPR013196">
    <property type="entry name" value="HTH_11"/>
</dbReference>
<evidence type="ECO:0000313" key="4">
    <source>
        <dbReference type="EMBL" id="CEQ04866.1"/>
    </source>
</evidence>